<reference evidence="3" key="1">
    <citation type="journal article" date="2019" name="Int. J. Syst. Evol. Microbiol.">
        <title>The Global Catalogue of Microorganisms (GCM) 10K type strain sequencing project: providing services to taxonomists for standard genome sequencing and annotation.</title>
        <authorList>
            <consortium name="The Broad Institute Genomics Platform"/>
            <consortium name="The Broad Institute Genome Sequencing Center for Infectious Disease"/>
            <person name="Wu L."/>
            <person name="Ma J."/>
        </authorList>
    </citation>
    <scope>NUCLEOTIDE SEQUENCE [LARGE SCALE GENOMIC DNA]</scope>
    <source>
        <strain evidence="3">CGMCC 4.7396</strain>
    </source>
</reference>
<accession>A0ABV7Q0Q2</accession>
<organism evidence="2 3">
    <name type="scientific">Glycomyces rhizosphaerae</name>
    <dbReference type="NCBI Taxonomy" id="2054422"/>
    <lineage>
        <taxon>Bacteria</taxon>
        <taxon>Bacillati</taxon>
        <taxon>Actinomycetota</taxon>
        <taxon>Actinomycetes</taxon>
        <taxon>Glycomycetales</taxon>
        <taxon>Glycomycetaceae</taxon>
        <taxon>Glycomyces</taxon>
    </lineage>
</organism>
<name>A0ABV7Q0Q2_9ACTN</name>
<dbReference type="EMBL" id="JBHRWO010000018">
    <property type="protein sequence ID" value="MFC3494425.1"/>
    <property type="molecule type" value="Genomic_DNA"/>
</dbReference>
<dbReference type="InterPro" id="IPR046919">
    <property type="entry name" value="ABC-3C_CTD10"/>
</dbReference>
<feature type="domain" description="ABC-three component systems C-terminal" evidence="1">
    <location>
        <begin position="172"/>
        <end position="298"/>
    </location>
</feature>
<dbReference type="RefSeq" id="WP_387978168.1">
    <property type="nucleotide sequence ID" value="NZ_JBHRWO010000018.1"/>
</dbReference>
<dbReference type="Proteomes" id="UP001595712">
    <property type="component" value="Unassembled WGS sequence"/>
</dbReference>
<dbReference type="Pfam" id="PF20275">
    <property type="entry name" value="CTD10"/>
    <property type="match status" value="1"/>
</dbReference>
<keyword evidence="3" id="KW-1185">Reference proteome</keyword>
<evidence type="ECO:0000313" key="3">
    <source>
        <dbReference type="Proteomes" id="UP001595712"/>
    </source>
</evidence>
<proteinExistence type="predicted"/>
<sequence length="315" mass="35302">MTGEPLYRRFVRDAFKSMLKETTDTAFEKLFHELMAKSATGGYLPVRSSGDRGADGLGIWDGKLYACYGSTTQNPAVAIRKFRKDIQSACTNRAGEFREFVFVHNDAGGSHPDLGSAIAAAQLEYPGITITPWGEDRLIDLLLDLEPHLQRRILKDELDFTMLVSRTGIEEVSDLLDTLTKLMPAPRPDDMSSIPLPKENKLDFNRIVDWNREWLRQAWKYTTLVDTYYDSHRDEMAEPFAAQAMNSRYSELFEAGSDADEIIEDLLLCVGGGSLAGRKLMAAYTVLAYFLQRCHIFENPPDVGTQVETGSHAAS</sequence>
<evidence type="ECO:0000259" key="1">
    <source>
        <dbReference type="Pfam" id="PF20275"/>
    </source>
</evidence>
<comment type="caution">
    <text evidence="2">The sequence shown here is derived from an EMBL/GenBank/DDBJ whole genome shotgun (WGS) entry which is preliminary data.</text>
</comment>
<gene>
    <name evidence="2" type="ORF">ACFO8M_18220</name>
</gene>
<protein>
    <submittedName>
        <fullName evidence="2">ABC-three component system protein</fullName>
    </submittedName>
</protein>
<evidence type="ECO:0000313" key="2">
    <source>
        <dbReference type="EMBL" id="MFC3494425.1"/>
    </source>
</evidence>